<gene>
    <name evidence="17" type="ORF">A2242_01830</name>
</gene>
<evidence type="ECO:0000256" key="14">
    <source>
        <dbReference type="ARBA" id="ARBA00042842"/>
    </source>
</evidence>
<evidence type="ECO:0000256" key="12">
    <source>
        <dbReference type="ARBA" id="ARBA00039754"/>
    </source>
</evidence>
<evidence type="ECO:0000256" key="13">
    <source>
        <dbReference type="ARBA" id="ARBA00042443"/>
    </source>
</evidence>
<keyword evidence="5" id="KW-0808">Transferase</keyword>
<dbReference type="PANTHER" id="PTHR43783:SF1">
    <property type="entry name" value="UDP-N-ACETYLGLUCOSAMINE 1-CARBOXYVINYLTRANSFERASE"/>
    <property type="match status" value="1"/>
</dbReference>
<dbReference type="SUPFAM" id="SSF55205">
    <property type="entry name" value="EPT/RTPC-like"/>
    <property type="match status" value="1"/>
</dbReference>
<dbReference type="GO" id="GO:0008360">
    <property type="term" value="P:regulation of cell shape"/>
    <property type="evidence" value="ECO:0007669"/>
    <property type="project" value="UniProtKB-KW"/>
</dbReference>
<keyword evidence="3" id="KW-0963">Cytoplasm</keyword>
<keyword evidence="4" id="KW-0132">Cell division</keyword>
<evidence type="ECO:0000313" key="17">
    <source>
        <dbReference type="EMBL" id="OGF26689.1"/>
    </source>
</evidence>
<reference evidence="17 18" key="1">
    <citation type="journal article" date="2016" name="Nat. Commun.">
        <title>Thousands of microbial genomes shed light on interconnected biogeochemical processes in an aquifer system.</title>
        <authorList>
            <person name="Anantharaman K."/>
            <person name="Brown C.T."/>
            <person name="Hug L.A."/>
            <person name="Sharon I."/>
            <person name="Castelle C.J."/>
            <person name="Probst A.J."/>
            <person name="Thomas B.C."/>
            <person name="Singh A."/>
            <person name="Wilkins M.J."/>
            <person name="Karaoz U."/>
            <person name="Brodie E.L."/>
            <person name="Williams K.H."/>
            <person name="Hubbard S.S."/>
            <person name="Banfield J.F."/>
        </authorList>
    </citation>
    <scope>NUCLEOTIDE SEQUENCE [LARGE SCALE GENOMIC DNA]</scope>
</reference>
<feature type="domain" description="Enolpyruvate transferase" evidence="16">
    <location>
        <begin position="7"/>
        <end position="422"/>
    </location>
</feature>
<keyword evidence="6" id="KW-0133">Cell shape</keyword>
<evidence type="ECO:0000256" key="3">
    <source>
        <dbReference type="ARBA" id="ARBA00022490"/>
    </source>
</evidence>
<keyword evidence="8" id="KW-0131">Cell cycle</keyword>
<dbReference type="AlphaFoldDB" id="A0A1F5SJ52"/>
<evidence type="ECO:0000256" key="2">
    <source>
        <dbReference type="ARBA" id="ARBA00004752"/>
    </source>
</evidence>
<dbReference type="InterPro" id="IPR050068">
    <property type="entry name" value="MurA_subfamily"/>
</dbReference>
<evidence type="ECO:0000256" key="4">
    <source>
        <dbReference type="ARBA" id="ARBA00022618"/>
    </source>
</evidence>
<comment type="subcellular location">
    <subcellularLocation>
        <location evidence="1">Cytoplasm</location>
    </subcellularLocation>
</comment>
<comment type="similarity">
    <text evidence="10">Belongs to the EPSP synthase family. MurA subfamily.</text>
</comment>
<dbReference type="EMBL" id="MFGC01000033">
    <property type="protein sequence ID" value="OGF26689.1"/>
    <property type="molecule type" value="Genomic_DNA"/>
</dbReference>
<keyword evidence="7" id="KW-0573">Peptidoglycan synthesis</keyword>
<accession>A0A1F5SJ52</accession>
<dbReference type="GO" id="GO:0051301">
    <property type="term" value="P:cell division"/>
    <property type="evidence" value="ECO:0007669"/>
    <property type="project" value="UniProtKB-KW"/>
</dbReference>
<name>A0A1F5SJ52_9BACT</name>
<dbReference type="NCBIfam" id="NF006873">
    <property type="entry name" value="PRK09369.1"/>
    <property type="match status" value="1"/>
</dbReference>
<dbReference type="Gene3D" id="3.65.10.10">
    <property type="entry name" value="Enolpyruvate transferase domain"/>
    <property type="match status" value="2"/>
</dbReference>
<dbReference type="PANTHER" id="PTHR43783">
    <property type="entry name" value="UDP-N-ACETYLGLUCOSAMINE 1-CARBOXYVINYLTRANSFERASE"/>
    <property type="match status" value="1"/>
</dbReference>
<keyword evidence="9" id="KW-0961">Cell wall biogenesis/degradation</keyword>
<dbReference type="InterPro" id="IPR001986">
    <property type="entry name" value="Enolpyruvate_Tfrase_dom"/>
</dbReference>
<dbReference type="GO" id="GO:0005737">
    <property type="term" value="C:cytoplasm"/>
    <property type="evidence" value="ECO:0007669"/>
    <property type="project" value="UniProtKB-SubCell"/>
</dbReference>
<comment type="caution">
    <text evidence="17">The sequence shown here is derived from an EMBL/GenBank/DDBJ whole genome shotgun (WGS) entry which is preliminary data.</text>
</comment>
<protein>
    <recommendedName>
        <fullName evidence="12">UDP-N-acetylglucosamine 1-carboxyvinyltransferase</fullName>
        <ecNumber evidence="11">2.5.1.7</ecNumber>
    </recommendedName>
    <alternativeName>
        <fullName evidence="13">Enoylpyruvate transferase</fullName>
    </alternativeName>
    <alternativeName>
        <fullName evidence="14">UDP-N-acetylglucosamine enolpyruvyl transferase</fullName>
    </alternativeName>
</protein>
<proteinExistence type="inferred from homology"/>
<dbReference type="Proteomes" id="UP000178925">
    <property type="component" value="Unassembled WGS sequence"/>
</dbReference>
<evidence type="ECO:0000256" key="6">
    <source>
        <dbReference type="ARBA" id="ARBA00022960"/>
    </source>
</evidence>
<dbReference type="GO" id="GO:0071555">
    <property type="term" value="P:cell wall organization"/>
    <property type="evidence" value="ECO:0007669"/>
    <property type="project" value="UniProtKB-KW"/>
</dbReference>
<evidence type="ECO:0000256" key="5">
    <source>
        <dbReference type="ARBA" id="ARBA00022679"/>
    </source>
</evidence>
<dbReference type="Pfam" id="PF00275">
    <property type="entry name" value="EPSP_synthase"/>
    <property type="match status" value="1"/>
</dbReference>
<sequence length="433" mass="47907">MANYIINGGKPLTGSIKTKSAKNAAVSILCATAMIRGKTTLVDVPEIEEVKRIMEILNSIGSKVFWSGKNKLTVENQNHVNLKNIDRKATKLTRSSFLIVGALANKLKKFTMYKPGGCELGIRTLNPHIIAFAHLGIEIKESKKEITVDATRARAADFTMYEMSDMGTENTILAAVLLPGKTIIRFPSSNYMTQDLCYFLNRAGANIKGIGTQVLEITGVAALKPVTDYPIMPDPIESMAFIAIAIATSSKLTIQNCPIDFLRIELEKLRVMGQKIQFVREYQSKNKKFALADIFVQPSKLIAPPDKIHAQPYPGINIDNLHFFVPILNCAKGKTIIHDWVYENRAIYATELSKLGARVELLDPHRLVVEGPTALKGAEIICPPALRPAMNILICMLAAKGKSILRNLYSINRGYESIIERLKELGADIKEID</sequence>
<comment type="catalytic activity">
    <reaction evidence="15">
        <text>phosphoenolpyruvate + UDP-N-acetyl-alpha-D-glucosamine = UDP-N-acetyl-3-O-(1-carboxyvinyl)-alpha-D-glucosamine + phosphate</text>
        <dbReference type="Rhea" id="RHEA:18681"/>
        <dbReference type="ChEBI" id="CHEBI:43474"/>
        <dbReference type="ChEBI" id="CHEBI:57705"/>
        <dbReference type="ChEBI" id="CHEBI:58702"/>
        <dbReference type="ChEBI" id="CHEBI:68483"/>
        <dbReference type="EC" id="2.5.1.7"/>
    </reaction>
</comment>
<organism evidence="17 18">
    <name type="scientific">Candidatus Falkowbacteria bacterium RIFOXYA2_FULL_47_9</name>
    <dbReference type="NCBI Taxonomy" id="1797995"/>
    <lineage>
        <taxon>Bacteria</taxon>
        <taxon>Candidatus Falkowiibacteriota</taxon>
    </lineage>
</organism>
<dbReference type="EC" id="2.5.1.7" evidence="11"/>
<comment type="pathway">
    <text evidence="2">Cell wall biogenesis; peptidoglycan biosynthesis.</text>
</comment>
<dbReference type="InterPro" id="IPR036968">
    <property type="entry name" value="Enolpyruvate_Tfrase_sf"/>
</dbReference>
<evidence type="ECO:0000256" key="15">
    <source>
        <dbReference type="ARBA" id="ARBA00047527"/>
    </source>
</evidence>
<evidence type="ECO:0000256" key="8">
    <source>
        <dbReference type="ARBA" id="ARBA00023306"/>
    </source>
</evidence>
<dbReference type="InterPro" id="IPR013792">
    <property type="entry name" value="RNA3'P_cycl/enolpyr_Trfase_a/b"/>
</dbReference>
<dbReference type="GO" id="GO:0009252">
    <property type="term" value="P:peptidoglycan biosynthetic process"/>
    <property type="evidence" value="ECO:0007669"/>
    <property type="project" value="UniProtKB-KW"/>
</dbReference>
<evidence type="ECO:0000256" key="10">
    <source>
        <dbReference type="ARBA" id="ARBA00038367"/>
    </source>
</evidence>
<evidence type="ECO:0000256" key="7">
    <source>
        <dbReference type="ARBA" id="ARBA00022984"/>
    </source>
</evidence>
<evidence type="ECO:0000313" key="18">
    <source>
        <dbReference type="Proteomes" id="UP000178925"/>
    </source>
</evidence>
<dbReference type="GO" id="GO:0008760">
    <property type="term" value="F:UDP-N-acetylglucosamine 1-carboxyvinyltransferase activity"/>
    <property type="evidence" value="ECO:0007669"/>
    <property type="project" value="UniProtKB-EC"/>
</dbReference>
<evidence type="ECO:0000256" key="9">
    <source>
        <dbReference type="ARBA" id="ARBA00023316"/>
    </source>
</evidence>
<evidence type="ECO:0000256" key="11">
    <source>
        <dbReference type="ARBA" id="ARBA00039108"/>
    </source>
</evidence>
<evidence type="ECO:0000256" key="1">
    <source>
        <dbReference type="ARBA" id="ARBA00004496"/>
    </source>
</evidence>
<evidence type="ECO:0000259" key="16">
    <source>
        <dbReference type="Pfam" id="PF00275"/>
    </source>
</evidence>
<dbReference type="STRING" id="1797995.A2242_01830"/>